<dbReference type="Pfam" id="PF01535">
    <property type="entry name" value="PPR"/>
    <property type="match status" value="2"/>
</dbReference>
<dbReference type="FunFam" id="1.25.40.10:FF:000366">
    <property type="entry name" value="Pentatricopeptide (PPR) repeat-containing protein"/>
    <property type="match status" value="1"/>
</dbReference>
<dbReference type="EMBL" id="JAUIZM010000003">
    <property type="protein sequence ID" value="KAK1395093.1"/>
    <property type="molecule type" value="Genomic_DNA"/>
</dbReference>
<keyword evidence="2" id="KW-0677">Repeat</keyword>
<keyword evidence="6" id="KW-1185">Reference proteome</keyword>
<feature type="repeat" description="PPR" evidence="3">
    <location>
        <begin position="183"/>
        <end position="213"/>
    </location>
</feature>
<gene>
    <name evidence="5" type="ORF">POM88_014149</name>
</gene>
<evidence type="ECO:0000256" key="2">
    <source>
        <dbReference type="ARBA" id="ARBA00022737"/>
    </source>
</evidence>
<comment type="caution">
    <text evidence="5">The sequence shown here is derived from an EMBL/GenBank/DDBJ whole genome shotgun (WGS) entry which is preliminary data.</text>
</comment>
<evidence type="ECO:0000313" key="6">
    <source>
        <dbReference type="Proteomes" id="UP001237642"/>
    </source>
</evidence>
<dbReference type="Proteomes" id="UP001237642">
    <property type="component" value="Unassembled WGS sequence"/>
</dbReference>
<reference evidence="5" key="2">
    <citation type="submission" date="2023-05" db="EMBL/GenBank/DDBJ databases">
        <authorList>
            <person name="Schelkunov M.I."/>
        </authorList>
    </citation>
    <scope>NUCLEOTIDE SEQUENCE</scope>
    <source>
        <strain evidence="5">Hsosn_3</strain>
        <tissue evidence="5">Leaf</tissue>
    </source>
</reference>
<dbReference type="Pfam" id="PF14432">
    <property type="entry name" value="DYW_deaminase"/>
    <property type="match status" value="1"/>
</dbReference>
<evidence type="ECO:0000259" key="4">
    <source>
        <dbReference type="Pfam" id="PF14432"/>
    </source>
</evidence>
<sequence>MRHDGVGFDRATILGVIASLWGRNSDDVSLGLQCCFQVHCLTIKTGFISEIGVTTALTKAYSNLGGEVADCYNLFLDSSGNRDVVSWTGIITTFSERNPEEALFLFRQFCQEGFSPDRYTYSIVLKACAGLVTERHASAIHSKVIKAGYDDDTILANSLIHAYARTGSIVKSKRVFDEMDFRDTVSWNSMLKAYGLHGQAKQALSTFDQMNAQPDATTFVALLSACSHAGLVDEGLKIFDAMVTNYGIVPKLDHFACIVDILGRAGRIPEAEKVIREMPMEADSVVWSTLLAACRKHGKTEMANMAASKLMELDPERSLGYIMMSNIYCSSGSFGEAGLVRKKMKGQGVKKEPGLSWTEICNQVHEFASGGLRHPQGEAIRENLEELVKRLKCVGYVPETGLALHDIEEEHKEEQLYHHSEKLALVFALMNTGRSQCNDGVIRIIKNIRICVDCHNFMKFASGLIQMEIVVRDSNRFHHFRERTCSCSDYW</sequence>
<reference evidence="5" key="1">
    <citation type="submission" date="2023-02" db="EMBL/GenBank/DDBJ databases">
        <title>Genome of toxic invasive species Heracleum sosnowskyi carries increased number of genes despite the absence of recent whole-genome duplications.</title>
        <authorList>
            <person name="Schelkunov M."/>
            <person name="Shtratnikova V."/>
            <person name="Makarenko M."/>
            <person name="Klepikova A."/>
            <person name="Omelchenko D."/>
            <person name="Novikova G."/>
            <person name="Obukhova E."/>
            <person name="Bogdanov V."/>
            <person name="Penin A."/>
            <person name="Logacheva M."/>
        </authorList>
    </citation>
    <scope>NUCLEOTIDE SEQUENCE</scope>
    <source>
        <strain evidence="5">Hsosn_3</strain>
        <tissue evidence="5">Leaf</tissue>
    </source>
</reference>
<dbReference type="Pfam" id="PF20431">
    <property type="entry name" value="E_motif"/>
    <property type="match status" value="1"/>
</dbReference>
<proteinExistence type="inferred from homology"/>
<dbReference type="PANTHER" id="PTHR47926:SF382">
    <property type="entry name" value="PENTACOTRIPEPTIDE-REPEAT REGION OF PRORP DOMAIN-CONTAINING PROTEIN"/>
    <property type="match status" value="1"/>
</dbReference>
<comment type="similarity">
    <text evidence="1">Belongs to the PPR family. PCMP-H subfamily.</text>
</comment>
<dbReference type="InterPro" id="IPR046960">
    <property type="entry name" value="PPR_At4g14850-like_plant"/>
</dbReference>
<evidence type="ECO:0000256" key="1">
    <source>
        <dbReference type="ARBA" id="ARBA00006643"/>
    </source>
</evidence>
<feature type="domain" description="DYW" evidence="4">
    <location>
        <begin position="395"/>
        <end position="491"/>
    </location>
</feature>
<dbReference type="NCBIfam" id="TIGR00756">
    <property type="entry name" value="PPR"/>
    <property type="match status" value="3"/>
</dbReference>
<dbReference type="InterPro" id="IPR032867">
    <property type="entry name" value="DYW_dom"/>
</dbReference>
<dbReference type="PROSITE" id="PS51375">
    <property type="entry name" value="PPR"/>
    <property type="match status" value="2"/>
</dbReference>
<accession>A0AAD8J155</accession>
<dbReference type="Gene3D" id="1.25.40.10">
    <property type="entry name" value="Tetratricopeptide repeat domain"/>
    <property type="match status" value="2"/>
</dbReference>
<dbReference type="GO" id="GO:0009451">
    <property type="term" value="P:RNA modification"/>
    <property type="evidence" value="ECO:0007669"/>
    <property type="project" value="InterPro"/>
</dbReference>
<dbReference type="InterPro" id="IPR046848">
    <property type="entry name" value="E_motif"/>
</dbReference>
<evidence type="ECO:0000256" key="3">
    <source>
        <dbReference type="PROSITE-ProRule" id="PRU00708"/>
    </source>
</evidence>
<dbReference type="FunFam" id="1.25.40.10:FF:000344">
    <property type="entry name" value="Pentatricopeptide repeat-containing protein"/>
    <property type="match status" value="1"/>
</dbReference>
<dbReference type="InterPro" id="IPR011990">
    <property type="entry name" value="TPR-like_helical_dom_sf"/>
</dbReference>
<dbReference type="AlphaFoldDB" id="A0AAD8J155"/>
<feature type="repeat" description="PPR" evidence="3">
    <location>
        <begin position="215"/>
        <end position="250"/>
    </location>
</feature>
<name>A0AAD8J155_9APIA</name>
<dbReference type="GO" id="GO:0008270">
    <property type="term" value="F:zinc ion binding"/>
    <property type="evidence" value="ECO:0007669"/>
    <property type="project" value="InterPro"/>
</dbReference>
<protein>
    <submittedName>
        <fullName evidence="5">Pentatricopeptide repeat-containing protein</fullName>
    </submittedName>
</protein>
<dbReference type="Pfam" id="PF13041">
    <property type="entry name" value="PPR_2"/>
    <property type="match status" value="2"/>
</dbReference>
<dbReference type="InterPro" id="IPR002885">
    <property type="entry name" value="PPR_rpt"/>
</dbReference>
<dbReference type="PANTHER" id="PTHR47926">
    <property type="entry name" value="PENTATRICOPEPTIDE REPEAT-CONTAINING PROTEIN"/>
    <property type="match status" value="1"/>
</dbReference>
<organism evidence="5 6">
    <name type="scientific">Heracleum sosnowskyi</name>
    <dbReference type="NCBI Taxonomy" id="360622"/>
    <lineage>
        <taxon>Eukaryota</taxon>
        <taxon>Viridiplantae</taxon>
        <taxon>Streptophyta</taxon>
        <taxon>Embryophyta</taxon>
        <taxon>Tracheophyta</taxon>
        <taxon>Spermatophyta</taxon>
        <taxon>Magnoliopsida</taxon>
        <taxon>eudicotyledons</taxon>
        <taxon>Gunneridae</taxon>
        <taxon>Pentapetalae</taxon>
        <taxon>asterids</taxon>
        <taxon>campanulids</taxon>
        <taxon>Apiales</taxon>
        <taxon>Apiaceae</taxon>
        <taxon>Apioideae</taxon>
        <taxon>apioid superclade</taxon>
        <taxon>Tordylieae</taxon>
        <taxon>Tordyliinae</taxon>
        <taxon>Heracleum</taxon>
    </lineage>
</organism>
<evidence type="ECO:0000313" key="5">
    <source>
        <dbReference type="EMBL" id="KAK1395093.1"/>
    </source>
</evidence>
<dbReference type="GO" id="GO:0003723">
    <property type="term" value="F:RNA binding"/>
    <property type="evidence" value="ECO:0007669"/>
    <property type="project" value="InterPro"/>
</dbReference>